<dbReference type="InterPro" id="IPR013785">
    <property type="entry name" value="Aldolase_TIM"/>
</dbReference>
<dbReference type="EMBL" id="CP041636">
    <property type="protein sequence ID" value="QDO96310.1"/>
    <property type="molecule type" value="Genomic_DNA"/>
</dbReference>
<dbReference type="OrthoDB" id="9781701at2"/>
<dbReference type="InterPro" id="IPR057736">
    <property type="entry name" value="SAF_PseI/NeuA/NeuB"/>
</dbReference>
<protein>
    <submittedName>
        <fullName evidence="2">N-acetylneuraminate synthase</fullName>
    </submittedName>
</protein>
<gene>
    <name evidence="2" type="ORF">FNB15_03020</name>
</gene>
<accession>A0A516GY99</accession>
<feature type="domain" description="AFP-like" evidence="1">
    <location>
        <begin position="292"/>
        <end position="350"/>
    </location>
</feature>
<dbReference type="SUPFAM" id="SSF51569">
    <property type="entry name" value="Aldolase"/>
    <property type="match status" value="1"/>
</dbReference>
<keyword evidence="3" id="KW-1185">Reference proteome</keyword>
<dbReference type="PANTHER" id="PTHR42966">
    <property type="entry name" value="N-ACETYLNEURAMINATE SYNTHASE"/>
    <property type="match status" value="1"/>
</dbReference>
<organism evidence="2 3">
    <name type="scientific">Ferrovibrio terrae</name>
    <dbReference type="NCBI Taxonomy" id="2594003"/>
    <lineage>
        <taxon>Bacteria</taxon>
        <taxon>Pseudomonadati</taxon>
        <taxon>Pseudomonadota</taxon>
        <taxon>Alphaproteobacteria</taxon>
        <taxon>Rhodospirillales</taxon>
        <taxon>Rhodospirillaceae</taxon>
        <taxon>Ferrovibrio</taxon>
    </lineage>
</organism>
<dbReference type="RefSeq" id="WP_144067291.1">
    <property type="nucleotide sequence ID" value="NZ_CP041636.1"/>
</dbReference>
<proteinExistence type="predicted"/>
<dbReference type="InterPro" id="IPR051690">
    <property type="entry name" value="PseI-like"/>
</dbReference>
<dbReference type="InterPro" id="IPR036732">
    <property type="entry name" value="AFP_Neu5c_C_sf"/>
</dbReference>
<dbReference type="SUPFAM" id="SSF51269">
    <property type="entry name" value="AFP III-like domain"/>
    <property type="match status" value="1"/>
</dbReference>
<reference evidence="2 3" key="1">
    <citation type="submission" date="2019-07" db="EMBL/GenBank/DDBJ databases">
        <title>Genome sequencing for Ferrovibrio sp. K5.</title>
        <authorList>
            <person name="Park S.-J."/>
        </authorList>
    </citation>
    <scope>NUCLEOTIDE SEQUENCE [LARGE SCALE GENOMIC DNA]</scope>
    <source>
        <strain evidence="2 3">K5</strain>
    </source>
</reference>
<dbReference type="InterPro" id="IPR013132">
    <property type="entry name" value="PseI/NeuA/B-like_N"/>
</dbReference>
<dbReference type="InterPro" id="IPR006190">
    <property type="entry name" value="SAF_AFP_Neu5Ac"/>
</dbReference>
<dbReference type="Gene3D" id="3.20.20.70">
    <property type="entry name" value="Aldolase class I"/>
    <property type="match status" value="1"/>
</dbReference>
<dbReference type="Gene3D" id="3.90.1210.10">
    <property type="entry name" value="Antifreeze-like/N-acetylneuraminic acid synthase C-terminal domain"/>
    <property type="match status" value="1"/>
</dbReference>
<dbReference type="Pfam" id="PF03102">
    <property type="entry name" value="NeuB"/>
    <property type="match status" value="1"/>
</dbReference>
<sequence length="358" mass="39116">MTAKRFHIDKREIGGGRAFLIAEVAQAHDGSLGAAHAFIDAASDVGADAIKFQTHIAAAESTLDEPFRLKFSRQDVTRYDYWRRMEFTPEQWRGLAQHARDRKLVFLSSAFSVEAVDLLEGLGVPAWKIGSGEIVTNDLLERMSGTGKPMLISTGMSGYEEITAVHERWSSRGNAIALFQCTTKYPTAMPDVGLNVLARMKSAFPCPIGLSDHSGRPEPAMAAIARGADLVELHVTFDHRSFGPDTVASVTFADFARIVTFRDCLVEMDANPVDKDALAAQMRPTREIFGKSLALKADQPAGTVLRRDMLTLKKPGTGIAPDAIDKIVGCRLLTDADSRYLLRWNQIEAHADEPGASA</sequence>
<dbReference type="AlphaFoldDB" id="A0A516GY99"/>
<evidence type="ECO:0000259" key="1">
    <source>
        <dbReference type="PROSITE" id="PS50844"/>
    </source>
</evidence>
<name>A0A516GY99_9PROT</name>
<dbReference type="PANTHER" id="PTHR42966:SF1">
    <property type="entry name" value="SIALIC ACID SYNTHASE"/>
    <property type="match status" value="1"/>
</dbReference>
<dbReference type="CDD" id="cd11615">
    <property type="entry name" value="SAF_NeuB_like"/>
    <property type="match status" value="1"/>
</dbReference>
<dbReference type="GO" id="GO:0016051">
    <property type="term" value="P:carbohydrate biosynthetic process"/>
    <property type="evidence" value="ECO:0007669"/>
    <property type="project" value="InterPro"/>
</dbReference>
<dbReference type="KEGG" id="fer:FNB15_03020"/>
<evidence type="ECO:0000313" key="2">
    <source>
        <dbReference type="EMBL" id="QDO96310.1"/>
    </source>
</evidence>
<dbReference type="Proteomes" id="UP000317496">
    <property type="component" value="Chromosome"/>
</dbReference>
<evidence type="ECO:0000313" key="3">
    <source>
        <dbReference type="Proteomes" id="UP000317496"/>
    </source>
</evidence>
<dbReference type="PROSITE" id="PS50844">
    <property type="entry name" value="AFP_LIKE"/>
    <property type="match status" value="1"/>
</dbReference>
<dbReference type="GO" id="GO:0047444">
    <property type="term" value="F:N-acylneuraminate-9-phosphate synthase activity"/>
    <property type="evidence" value="ECO:0007669"/>
    <property type="project" value="TreeGrafter"/>
</dbReference>